<feature type="transmembrane region" description="Helical" evidence="1">
    <location>
        <begin position="62"/>
        <end position="83"/>
    </location>
</feature>
<organism evidence="2 3">
    <name type="scientific">Thalassovita taeanensis</name>
    <dbReference type="NCBI Taxonomy" id="657014"/>
    <lineage>
        <taxon>Bacteria</taxon>
        <taxon>Pseudomonadati</taxon>
        <taxon>Pseudomonadota</taxon>
        <taxon>Alphaproteobacteria</taxon>
        <taxon>Rhodobacterales</taxon>
        <taxon>Roseobacteraceae</taxon>
        <taxon>Thalassovita</taxon>
    </lineage>
</organism>
<dbReference type="EMBL" id="FOEP01000003">
    <property type="protein sequence ID" value="SEP96751.1"/>
    <property type="molecule type" value="Genomic_DNA"/>
</dbReference>
<reference evidence="2 3" key="1">
    <citation type="submission" date="2016-10" db="EMBL/GenBank/DDBJ databases">
        <authorList>
            <person name="de Groot N.N."/>
        </authorList>
    </citation>
    <scope>NUCLEOTIDE SEQUENCE [LARGE SCALE GENOMIC DNA]</scope>
    <source>
        <strain evidence="2 3">DSM 22007</strain>
    </source>
</reference>
<feature type="transmembrane region" description="Helical" evidence="1">
    <location>
        <begin position="34"/>
        <end position="55"/>
    </location>
</feature>
<keyword evidence="3" id="KW-1185">Reference proteome</keyword>
<keyword evidence="1" id="KW-0812">Transmembrane</keyword>
<dbReference type="Proteomes" id="UP000198634">
    <property type="component" value="Unassembled WGS sequence"/>
</dbReference>
<sequence>MTIWLLIALIVGLTAAMAVYLGPLRLLRRREFWLSHLVMWLGLWLIWGFVVTLYPDRPLAELTMLMGGFWTLGGGICFAVLYVSRRLKRDGETPD</sequence>
<keyword evidence="1" id="KW-0472">Membrane</keyword>
<dbReference type="RefSeq" id="WP_090268860.1">
    <property type="nucleotide sequence ID" value="NZ_FOEP01000003.1"/>
</dbReference>
<evidence type="ECO:0000313" key="3">
    <source>
        <dbReference type="Proteomes" id="UP000198634"/>
    </source>
</evidence>
<name>A0A1H9C6Z1_9RHOB</name>
<evidence type="ECO:0000313" key="2">
    <source>
        <dbReference type="EMBL" id="SEP96751.1"/>
    </source>
</evidence>
<dbReference type="OrthoDB" id="9989163at2"/>
<proteinExistence type="predicted"/>
<protein>
    <submittedName>
        <fullName evidence="2">Uncharacterized protein</fullName>
    </submittedName>
</protein>
<keyword evidence="1" id="KW-1133">Transmembrane helix</keyword>
<evidence type="ECO:0000256" key="1">
    <source>
        <dbReference type="SAM" id="Phobius"/>
    </source>
</evidence>
<accession>A0A1H9C6Z1</accession>
<dbReference type="STRING" id="657014.SAMN04488092_103140"/>
<dbReference type="AlphaFoldDB" id="A0A1H9C6Z1"/>
<gene>
    <name evidence="2" type="ORF">SAMN04488092_103140</name>
</gene>